<keyword evidence="6" id="KW-0067">ATP-binding</keyword>
<dbReference type="EMBL" id="MT143301">
    <property type="protein sequence ID" value="QJA95279.1"/>
    <property type="molecule type" value="Genomic_DNA"/>
</dbReference>
<evidence type="ECO:0000256" key="3">
    <source>
        <dbReference type="ARBA" id="ARBA00022741"/>
    </source>
</evidence>
<evidence type="ECO:0000256" key="6">
    <source>
        <dbReference type="ARBA" id="ARBA00022840"/>
    </source>
</evidence>
<dbReference type="InterPro" id="IPR027417">
    <property type="entry name" value="P-loop_NTPase"/>
</dbReference>
<keyword evidence="3" id="KW-0547">Nucleotide-binding</keyword>
<dbReference type="InterPro" id="IPR016136">
    <property type="entry name" value="DNA_helicase_N/primase_C"/>
</dbReference>
<dbReference type="PANTHER" id="PTHR30153:SF2">
    <property type="entry name" value="REPLICATIVE DNA HELICASE"/>
    <property type="match status" value="1"/>
</dbReference>
<dbReference type="PROSITE" id="PS51199">
    <property type="entry name" value="SF4_HELICASE"/>
    <property type="match status" value="1"/>
</dbReference>
<evidence type="ECO:0000256" key="4">
    <source>
        <dbReference type="ARBA" id="ARBA00022801"/>
    </source>
</evidence>
<evidence type="ECO:0000256" key="10">
    <source>
        <dbReference type="ARBA" id="ARBA00048954"/>
    </source>
</evidence>
<evidence type="ECO:0000256" key="1">
    <source>
        <dbReference type="ARBA" id="ARBA00008428"/>
    </source>
</evidence>
<keyword evidence="5 12" id="KW-0347">Helicase</keyword>
<dbReference type="SUPFAM" id="SSF48024">
    <property type="entry name" value="N-terminal domain of DnaB helicase"/>
    <property type="match status" value="1"/>
</dbReference>
<feature type="domain" description="SF4 helicase" evidence="11">
    <location>
        <begin position="166"/>
        <end position="427"/>
    </location>
</feature>
<name>A0A6M3LLP0_9ZZZZ</name>
<proteinExistence type="inferred from homology"/>
<evidence type="ECO:0000256" key="8">
    <source>
        <dbReference type="ARBA" id="ARBA00023235"/>
    </source>
</evidence>
<dbReference type="GO" id="GO:0005829">
    <property type="term" value="C:cytosol"/>
    <property type="evidence" value="ECO:0007669"/>
    <property type="project" value="TreeGrafter"/>
</dbReference>
<evidence type="ECO:0000256" key="2">
    <source>
        <dbReference type="ARBA" id="ARBA00022705"/>
    </source>
</evidence>
<dbReference type="InterPro" id="IPR036185">
    <property type="entry name" value="DNA_heli_DnaB-like_N_sf"/>
</dbReference>
<dbReference type="GO" id="GO:0016787">
    <property type="term" value="F:hydrolase activity"/>
    <property type="evidence" value="ECO:0007669"/>
    <property type="project" value="UniProtKB-KW"/>
</dbReference>
<dbReference type="GO" id="GO:0005524">
    <property type="term" value="F:ATP binding"/>
    <property type="evidence" value="ECO:0007669"/>
    <property type="project" value="UniProtKB-KW"/>
</dbReference>
<protein>
    <recommendedName>
        <fullName evidence="9">DNA 5'-3' helicase</fullName>
        <ecNumber evidence="9">5.6.2.3</ecNumber>
    </recommendedName>
</protein>
<keyword evidence="8" id="KW-0413">Isomerase</keyword>
<dbReference type="GO" id="GO:0006260">
    <property type="term" value="P:DNA replication"/>
    <property type="evidence" value="ECO:0007669"/>
    <property type="project" value="UniProtKB-KW"/>
</dbReference>
<dbReference type="AlphaFoldDB" id="A0A6M3LLP0"/>
<dbReference type="Pfam" id="PF03796">
    <property type="entry name" value="DnaB_C"/>
    <property type="match status" value="1"/>
</dbReference>
<accession>A0A6M3LLP0</accession>
<dbReference type="GO" id="GO:0043139">
    <property type="term" value="F:5'-3' DNA helicase activity"/>
    <property type="evidence" value="ECO:0007669"/>
    <property type="project" value="UniProtKB-EC"/>
</dbReference>
<organism evidence="12">
    <name type="scientific">viral metagenome</name>
    <dbReference type="NCBI Taxonomy" id="1070528"/>
    <lineage>
        <taxon>unclassified sequences</taxon>
        <taxon>metagenomes</taxon>
        <taxon>organismal metagenomes</taxon>
    </lineage>
</organism>
<dbReference type="EC" id="5.6.2.3" evidence="9"/>
<evidence type="ECO:0000313" key="12">
    <source>
        <dbReference type="EMBL" id="QJA95279.1"/>
    </source>
</evidence>
<sequence length="427" mass="49311">MQSADKIPAQSIESEQAILGSILLDNKSLYETDLQPVYFYKKIHAKIFRAMLELEENIDVITLAEQLKKNKCLDECGGQFYLTELAESVPSSAMIKHYAEIVLEKYNLRRLQEDVWAFQKMIDGNSTADEIYEKMGSCSVENIVEHKQFTINEILHETFDEIDRKAKGEIFGLTTGIYELDKYFNFEYKDLIVVAGYSSQAKTALCTQIVLHTIINLKKYVLFFELEMDRKRLAGRLLAMQAGVDSYKLWRGQLSETEWKLTNEAIGFIESAPLLIDDTPSVSLNYIRAQTKRAKQKYDVKMIIVDYLQLMETEKVDTQEQSISYITRNLKKLAKELNIIVILVSQFHRHEGTRFNRKPSMSDLKGSGAIEQDADKIILTWLPNLRKNDDELNGEDRYKAKLIVEKHREGAIGEIDLMFNKSYAKFE</sequence>
<gene>
    <name evidence="12" type="ORF">MM415B05507_0005</name>
</gene>
<keyword evidence="2" id="KW-0235">DNA replication</keyword>
<dbReference type="GO" id="GO:0003677">
    <property type="term" value="F:DNA binding"/>
    <property type="evidence" value="ECO:0007669"/>
    <property type="project" value="UniProtKB-KW"/>
</dbReference>
<reference evidence="12" key="1">
    <citation type="submission" date="2020-03" db="EMBL/GenBank/DDBJ databases">
        <title>The deep terrestrial virosphere.</title>
        <authorList>
            <person name="Holmfeldt K."/>
            <person name="Nilsson E."/>
            <person name="Simone D."/>
            <person name="Lopez-Fernandez M."/>
            <person name="Wu X."/>
            <person name="de Brujin I."/>
            <person name="Lundin D."/>
            <person name="Andersson A."/>
            <person name="Bertilsson S."/>
            <person name="Dopson M."/>
        </authorList>
    </citation>
    <scope>NUCLEOTIDE SEQUENCE</scope>
    <source>
        <strain evidence="12">MM415B05507</strain>
    </source>
</reference>
<evidence type="ECO:0000256" key="9">
    <source>
        <dbReference type="ARBA" id="ARBA00044969"/>
    </source>
</evidence>
<keyword evidence="7" id="KW-0238">DNA-binding</keyword>
<keyword evidence="4" id="KW-0378">Hydrolase</keyword>
<comment type="catalytic activity">
    <reaction evidence="10">
        <text>ATP + H2O = ADP + phosphate + H(+)</text>
        <dbReference type="Rhea" id="RHEA:13065"/>
        <dbReference type="ChEBI" id="CHEBI:15377"/>
        <dbReference type="ChEBI" id="CHEBI:15378"/>
        <dbReference type="ChEBI" id="CHEBI:30616"/>
        <dbReference type="ChEBI" id="CHEBI:43474"/>
        <dbReference type="ChEBI" id="CHEBI:456216"/>
        <dbReference type="EC" id="5.6.2.3"/>
    </reaction>
</comment>
<dbReference type="Pfam" id="PF00772">
    <property type="entry name" value="DnaB"/>
    <property type="match status" value="1"/>
</dbReference>
<dbReference type="PANTHER" id="PTHR30153">
    <property type="entry name" value="REPLICATIVE DNA HELICASE DNAB"/>
    <property type="match status" value="1"/>
</dbReference>
<dbReference type="InterPro" id="IPR007693">
    <property type="entry name" value="DNA_helicase_DnaB-like_N"/>
</dbReference>
<dbReference type="Gene3D" id="3.40.50.300">
    <property type="entry name" value="P-loop containing nucleotide triphosphate hydrolases"/>
    <property type="match status" value="1"/>
</dbReference>
<evidence type="ECO:0000256" key="5">
    <source>
        <dbReference type="ARBA" id="ARBA00022806"/>
    </source>
</evidence>
<dbReference type="SUPFAM" id="SSF52540">
    <property type="entry name" value="P-loop containing nucleoside triphosphate hydrolases"/>
    <property type="match status" value="1"/>
</dbReference>
<dbReference type="InterPro" id="IPR007694">
    <property type="entry name" value="DNA_helicase_DnaB-like_C"/>
</dbReference>
<evidence type="ECO:0000256" key="7">
    <source>
        <dbReference type="ARBA" id="ARBA00023125"/>
    </source>
</evidence>
<evidence type="ECO:0000259" key="11">
    <source>
        <dbReference type="PROSITE" id="PS51199"/>
    </source>
</evidence>
<comment type="similarity">
    <text evidence="1">Belongs to the helicase family. DnaB subfamily.</text>
</comment>
<dbReference type="Gene3D" id="1.10.860.10">
    <property type="entry name" value="DNAb Helicase, Chain A"/>
    <property type="match status" value="1"/>
</dbReference>